<dbReference type="EC" id="6.3.1.5" evidence="8 10"/>
<dbReference type="GO" id="GO:0008795">
    <property type="term" value="F:NAD+ synthase activity"/>
    <property type="evidence" value="ECO:0007669"/>
    <property type="project" value="UniProtKB-EC"/>
</dbReference>
<evidence type="ECO:0000256" key="3">
    <source>
        <dbReference type="ARBA" id="ARBA00022723"/>
    </source>
</evidence>
<comment type="caution">
    <text evidence="12">The sequence shown here is derived from an EMBL/GenBank/DDBJ whole genome shotgun (WGS) entry which is preliminary data.</text>
</comment>
<keyword evidence="13" id="KW-1185">Reference proteome</keyword>
<dbReference type="SUPFAM" id="SSF52402">
    <property type="entry name" value="Adenine nucleotide alpha hydrolases-like"/>
    <property type="match status" value="1"/>
</dbReference>
<accession>A0ABW9UF40</accession>
<evidence type="ECO:0000313" key="13">
    <source>
        <dbReference type="Proteomes" id="UP000467637"/>
    </source>
</evidence>
<dbReference type="PANTHER" id="PTHR23090:SF7">
    <property type="entry name" value="NH(3)-DEPENDENT NAD(+) SYNTHETASE"/>
    <property type="match status" value="1"/>
</dbReference>
<dbReference type="EMBL" id="WSEM01000020">
    <property type="protein sequence ID" value="MVQ38081.1"/>
    <property type="molecule type" value="Genomic_DNA"/>
</dbReference>
<feature type="binding site" evidence="8">
    <location>
        <position position="185"/>
    </location>
    <ligand>
        <name>deamido-NAD(+)</name>
        <dbReference type="ChEBI" id="CHEBI:58437"/>
        <note>ligand shared between two neighboring subunits</note>
    </ligand>
</feature>
<proteinExistence type="inferred from homology"/>
<dbReference type="HAMAP" id="MF_00193">
    <property type="entry name" value="NadE_ammonia_dep"/>
    <property type="match status" value="1"/>
</dbReference>
<evidence type="ECO:0000259" key="11">
    <source>
        <dbReference type="Pfam" id="PF02540"/>
    </source>
</evidence>
<keyword evidence="5 8" id="KW-0067">ATP-binding</keyword>
<evidence type="ECO:0000256" key="10">
    <source>
        <dbReference type="RuleBase" id="RU003812"/>
    </source>
</evidence>
<keyword evidence="4 8" id="KW-0547">Nucleotide-binding</keyword>
<dbReference type="InterPro" id="IPR003694">
    <property type="entry name" value="NAD_synthase"/>
</dbReference>
<dbReference type="PANTHER" id="PTHR23090">
    <property type="entry name" value="NH 3 /GLUTAMINE-DEPENDENT NAD + SYNTHETASE"/>
    <property type="match status" value="1"/>
</dbReference>
<feature type="binding site" evidence="8">
    <location>
        <begin position="50"/>
        <end position="57"/>
    </location>
    <ligand>
        <name>ATP</name>
        <dbReference type="ChEBI" id="CHEBI:30616"/>
    </ligand>
</feature>
<dbReference type="InterPro" id="IPR022926">
    <property type="entry name" value="NH(3)-dep_NAD(+)_synth"/>
</dbReference>
<gene>
    <name evidence="8 12" type="primary">nadE</name>
    <name evidence="12" type="ORF">GON05_25985</name>
</gene>
<keyword evidence="6 8" id="KW-0460">Magnesium</keyword>
<feature type="binding site" description="in other chain" evidence="8">
    <location>
        <position position="178"/>
    </location>
    <ligand>
        <name>deamido-NAD(+)</name>
        <dbReference type="ChEBI" id="CHEBI:58437"/>
        <note>ligand shared between two neighboring subunits</note>
    </ligand>
</feature>
<dbReference type="InterPro" id="IPR014729">
    <property type="entry name" value="Rossmann-like_a/b/a_fold"/>
</dbReference>
<evidence type="ECO:0000256" key="9">
    <source>
        <dbReference type="RuleBase" id="RU003811"/>
    </source>
</evidence>
<feature type="binding site" description="in other chain" evidence="8">
    <location>
        <begin position="265"/>
        <end position="266"/>
    </location>
    <ligand>
        <name>deamido-NAD(+)</name>
        <dbReference type="ChEBI" id="CHEBI:58437"/>
        <note>ligand shared between two neighboring subunits</note>
    </ligand>
</feature>
<dbReference type="CDD" id="cd00553">
    <property type="entry name" value="NAD_synthase"/>
    <property type="match status" value="1"/>
</dbReference>
<keyword evidence="2 8" id="KW-0436">Ligase</keyword>
<reference evidence="12 13" key="1">
    <citation type="submission" date="2019-12" db="EMBL/GenBank/DDBJ databases">
        <authorList>
            <person name="Huq M.A."/>
        </authorList>
    </citation>
    <scope>NUCLEOTIDE SEQUENCE [LARGE SCALE GENOMIC DNA]</scope>
    <source>
        <strain evidence="12 13">MAH-34</strain>
    </source>
</reference>
<feature type="binding site" evidence="8">
    <location>
        <position position="56"/>
    </location>
    <ligand>
        <name>Mg(2+)</name>
        <dbReference type="ChEBI" id="CHEBI:18420"/>
    </ligand>
</feature>
<dbReference type="Pfam" id="PF02540">
    <property type="entry name" value="NAD_synthase"/>
    <property type="match status" value="1"/>
</dbReference>
<dbReference type="NCBIfam" id="NF001979">
    <property type="entry name" value="PRK00768.1"/>
    <property type="match status" value="1"/>
</dbReference>
<evidence type="ECO:0000256" key="6">
    <source>
        <dbReference type="ARBA" id="ARBA00022842"/>
    </source>
</evidence>
<evidence type="ECO:0000256" key="5">
    <source>
        <dbReference type="ARBA" id="ARBA00022840"/>
    </source>
</evidence>
<name>A0ABW9UF40_9BACL</name>
<evidence type="ECO:0000256" key="7">
    <source>
        <dbReference type="ARBA" id="ARBA00023027"/>
    </source>
</evidence>
<feature type="binding site" evidence="8">
    <location>
        <position position="216"/>
    </location>
    <ligand>
        <name>ATP</name>
        <dbReference type="ChEBI" id="CHEBI:30616"/>
    </ligand>
</feature>
<evidence type="ECO:0000256" key="2">
    <source>
        <dbReference type="ARBA" id="ARBA00022598"/>
    </source>
</evidence>
<keyword evidence="7 8" id="KW-0520">NAD</keyword>
<comment type="catalytic activity">
    <reaction evidence="8 10">
        <text>deamido-NAD(+) + NH4(+) + ATP = AMP + diphosphate + NAD(+) + H(+)</text>
        <dbReference type="Rhea" id="RHEA:21188"/>
        <dbReference type="ChEBI" id="CHEBI:15378"/>
        <dbReference type="ChEBI" id="CHEBI:28938"/>
        <dbReference type="ChEBI" id="CHEBI:30616"/>
        <dbReference type="ChEBI" id="CHEBI:33019"/>
        <dbReference type="ChEBI" id="CHEBI:57540"/>
        <dbReference type="ChEBI" id="CHEBI:58437"/>
        <dbReference type="ChEBI" id="CHEBI:456215"/>
        <dbReference type="EC" id="6.3.1.5"/>
    </reaction>
</comment>
<feature type="binding site" evidence="8">
    <location>
        <position position="194"/>
    </location>
    <ligand>
        <name>ATP</name>
        <dbReference type="ChEBI" id="CHEBI:30616"/>
    </ligand>
</feature>
<comment type="pathway">
    <text evidence="8">Cofactor biosynthesis; NAD(+) biosynthesis; NAD(+) from deamido-NAD(+) (ammonia route): step 1/1.</text>
</comment>
<feature type="binding site" evidence="8">
    <location>
        <position position="165"/>
    </location>
    <ligand>
        <name>ATP</name>
        <dbReference type="ChEBI" id="CHEBI:30616"/>
    </ligand>
</feature>
<evidence type="ECO:0000256" key="8">
    <source>
        <dbReference type="HAMAP-Rule" id="MF_00193"/>
    </source>
</evidence>
<feature type="binding site" evidence="8">
    <location>
        <position position="170"/>
    </location>
    <ligand>
        <name>Mg(2+)</name>
        <dbReference type="ChEBI" id="CHEBI:18420"/>
    </ligand>
</feature>
<dbReference type="NCBIfam" id="TIGR00552">
    <property type="entry name" value="nadE"/>
    <property type="match status" value="1"/>
</dbReference>
<dbReference type="Proteomes" id="UP000467637">
    <property type="component" value="Unassembled WGS sequence"/>
</dbReference>
<organism evidence="12 13">
    <name type="scientific">Paenibacillus anseongense</name>
    <dbReference type="NCBI Taxonomy" id="2682845"/>
    <lineage>
        <taxon>Bacteria</taxon>
        <taxon>Bacillati</taxon>
        <taxon>Bacillota</taxon>
        <taxon>Bacilli</taxon>
        <taxon>Bacillales</taxon>
        <taxon>Paenibacillaceae</taxon>
        <taxon>Paenibacillus</taxon>
    </lineage>
</organism>
<dbReference type="InterPro" id="IPR022310">
    <property type="entry name" value="NAD/GMP_synthase"/>
</dbReference>
<keyword evidence="3 8" id="KW-0479">Metal-binding</keyword>
<comment type="function">
    <text evidence="8">Catalyzes the ATP-dependent amidation of deamido-NAD to form NAD. Uses ammonia as a nitrogen source.</text>
</comment>
<evidence type="ECO:0000256" key="4">
    <source>
        <dbReference type="ARBA" id="ARBA00022741"/>
    </source>
</evidence>
<comment type="similarity">
    <text evidence="1 8 9">Belongs to the NAD synthetase family.</text>
</comment>
<sequence>MSPMPHTTQAEIQTILHVESEINPENEIQRRIQFLKEYLRYTGAKGYVLGMSGGQDSTLAGKLAQMAIDEMNAESGKDAYQFMAVRLPYGIQKDEEDAQAAIQFIAASRVVTVNIQPAVDASVKQFAEATGETLSDFHKGNVKARERMKVQYDLAAHYGLLVLGTDHAAEAITGFYTKHGDGACDVAPIYGLDKRQGKELLKRLGCPEHLYLKKPTADLEDLKPGLPDEDALGVSYVQLDHYLEGRPVPAEIVQKIEERYAITEHKRRGPVTCYDTWWKG</sequence>
<evidence type="ECO:0000313" key="12">
    <source>
        <dbReference type="EMBL" id="MVQ38081.1"/>
    </source>
</evidence>
<evidence type="ECO:0000256" key="1">
    <source>
        <dbReference type="ARBA" id="ARBA00005859"/>
    </source>
</evidence>
<dbReference type="Gene3D" id="3.40.50.620">
    <property type="entry name" value="HUPs"/>
    <property type="match status" value="1"/>
</dbReference>
<feature type="binding site" description="in other chain" evidence="8">
    <location>
        <position position="145"/>
    </location>
    <ligand>
        <name>deamido-NAD(+)</name>
        <dbReference type="ChEBI" id="CHEBI:58437"/>
        <note>ligand shared between two neighboring subunits</note>
    </ligand>
</feature>
<protein>
    <recommendedName>
        <fullName evidence="8 10">NH(3)-dependent NAD(+) synthetase</fullName>
        <ecNumber evidence="8 10">6.3.1.5</ecNumber>
    </recommendedName>
</protein>
<feature type="domain" description="NAD/GMP synthase" evidence="11">
    <location>
        <begin position="28"/>
        <end position="270"/>
    </location>
</feature>
<comment type="subunit">
    <text evidence="8">Homodimer.</text>
</comment>